<dbReference type="PRINTS" id="PR00081">
    <property type="entry name" value="GDHRDH"/>
</dbReference>
<sequence length="290" mass="30826">MTDVRTSTVEIPGGTLLYDVRGDLTDTRHRPLLMVGFPMDATGFTTLSGFFRDRTVVTCDPRGIGRSTATQGDAPPTVRDHAEDLSLLIDALDAGAIDIFASSGGAVNSLALVETHADQVRTLVAHEPPVFTVTSDSENILRVTADITDSYRARGFGAAMAKFLRFLMLEGEVPDDYLDQPDPDPAAFGLPTADDGARNDPMFAGSMLTMPDYEPDLQALSAASTRIVLGVGEESQNIMPGRAAMGIAESLGCDPEIFPSGHGGFLGGEMGHHGEPEEFAEVLRLVLDEG</sequence>
<proteinExistence type="predicted"/>
<dbReference type="RefSeq" id="WP_236865511.1">
    <property type="nucleotide sequence ID" value="NZ_BAABAZ010000004.1"/>
</dbReference>
<evidence type="ECO:0000313" key="2">
    <source>
        <dbReference type="EMBL" id="GAA4283319.1"/>
    </source>
</evidence>
<keyword evidence="3" id="KW-1185">Reference proteome</keyword>
<dbReference type="InterPro" id="IPR029058">
    <property type="entry name" value="AB_hydrolase_fold"/>
</dbReference>
<organism evidence="2 3">
    <name type="scientific">Brevibacterium daeguense</name>
    <dbReference type="NCBI Taxonomy" id="909936"/>
    <lineage>
        <taxon>Bacteria</taxon>
        <taxon>Bacillati</taxon>
        <taxon>Actinomycetota</taxon>
        <taxon>Actinomycetes</taxon>
        <taxon>Micrococcales</taxon>
        <taxon>Brevibacteriaceae</taxon>
        <taxon>Brevibacterium</taxon>
    </lineage>
</organism>
<dbReference type="SUPFAM" id="SSF53474">
    <property type="entry name" value="alpha/beta-Hydrolases"/>
    <property type="match status" value="1"/>
</dbReference>
<dbReference type="EMBL" id="BAABAZ010000004">
    <property type="protein sequence ID" value="GAA4283319.1"/>
    <property type="molecule type" value="Genomic_DNA"/>
</dbReference>
<protein>
    <submittedName>
        <fullName evidence="2">Alpha/beta hydrolase</fullName>
    </submittedName>
</protein>
<dbReference type="Gene3D" id="3.40.50.1820">
    <property type="entry name" value="alpha/beta hydrolase"/>
    <property type="match status" value="1"/>
</dbReference>
<gene>
    <name evidence="2" type="ORF">GCM10022261_08500</name>
</gene>
<dbReference type="Proteomes" id="UP001501586">
    <property type="component" value="Unassembled WGS sequence"/>
</dbReference>
<dbReference type="InterPro" id="IPR000073">
    <property type="entry name" value="AB_hydrolase_1"/>
</dbReference>
<reference evidence="3" key="1">
    <citation type="journal article" date="2019" name="Int. J. Syst. Evol. Microbiol.">
        <title>The Global Catalogue of Microorganisms (GCM) 10K type strain sequencing project: providing services to taxonomists for standard genome sequencing and annotation.</title>
        <authorList>
            <consortium name="The Broad Institute Genomics Platform"/>
            <consortium name="The Broad Institute Genome Sequencing Center for Infectious Disease"/>
            <person name="Wu L."/>
            <person name="Ma J."/>
        </authorList>
    </citation>
    <scope>NUCLEOTIDE SEQUENCE [LARGE SCALE GENOMIC DNA]</scope>
    <source>
        <strain evidence="3">JCM 17458</strain>
    </source>
</reference>
<evidence type="ECO:0000259" key="1">
    <source>
        <dbReference type="Pfam" id="PF00561"/>
    </source>
</evidence>
<accession>A0ABP8EH76</accession>
<evidence type="ECO:0000313" key="3">
    <source>
        <dbReference type="Proteomes" id="UP001501586"/>
    </source>
</evidence>
<dbReference type="GO" id="GO:0016787">
    <property type="term" value="F:hydrolase activity"/>
    <property type="evidence" value="ECO:0007669"/>
    <property type="project" value="UniProtKB-KW"/>
</dbReference>
<comment type="caution">
    <text evidence="2">The sequence shown here is derived from an EMBL/GenBank/DDBJ whole genome shotgun (WGS) entry which is preliminary data.</text>
</comment>
<feature type="domain" description="AB hydrolase-1" evidence="1">
    <location>
        <begin position="52"/>
        <end position="171"/>
    </location>
</feature>
<dbReference type="Pfam" id="PF00561">
    <property type="entry name" value="Abhydrolase_1"/>
    <property type="match status" value="1"/>
</dbReference>
<name>A0ABP8EH76_9MICO</name>
<dbReference type="InterPro" id="IPR002347">
    <property type="entry name" value="SDR_fam"/>
</dbReference>
<keyword evidence="2" id="KW-0378">Hydrolase</keyword>